<gene>
    <name evidence="8" type="ORF">C8A03DRAFT_31797</name>
</gene>
<dbReference type="GO" id="GO:0016788">
    <property type="term" value="F:hydrolase activity, acting on ester bonds"/>
    <property type="evidence" value="ECO:0007669"/>
    <property type="project" value="InterPro"/>
</dbReference>
<dbReference type="AlphaFoldDB" id="A0AAN7CFI3"/>
<reference evidence="8" key="2">
    <citation type="submission" date="2023-05" db="EMBL/GenBank/DDBJ databases">
        <authorList>
            <consortium name="Lawrence Berkeley National Laboratory"/>
            <person name="Steindorff A."/>
            <person name="Hensen N."/>
            <person name="Bonometti L."/>
            <person name="Westerberg I."/>
            <person name="Brannstrom I.O."/>
            <person name="Guillou S."/>
            <person name="Cros-Aarteil S."/>
            <person name="Calhoun S."/>
            <person name="Haridas S."/>
            <person name="Kuo A."/>
            <person name="Mondo S."/>
            <person name="Pangilinan J."/>
            <person name="Riley R."/>
            <person name="Labutti K."/>
            <person name="Andreopoulos B."/>
            <person name="Lipzen A."/>
            <person name="Chen C."/>
            <person name="Yanf M."/>
            <person name="Daum C."/>
            <person name="Ng V."/>
            <person name="Clum A."/>
            <person name="Ohm R."/>
            <person name="Martin F."/>
            <person name="Silar P."/>
            <person name="Natvig D."/>
            <person name="Lalanne C."/>
            <person name="Gautier V."/>
            <person name="Ament-Velasquez S.L."/>
            <person name="Kruys A."/>
            <person name="Hutchinson M.I."/>
            <person name="Powell A.J."/>
            <person name="Barry K."/>
            <person name="Miller A.N."/>
            <person name="Grigoriev I.V."/>
            <person name="Debuchy R."/>
            <person name="Gladieux P."/>
            <person name="Thoren M.H."/>
            <person name="Johannesson H."/>
        </authorList>
    </citation>
    <scope>NUCLEOTIDE SEQUENCE</scope>
    <source>
        <strain evidence="8">CBS 532.94</strain>
    </source>
</reference>
<dbReference type="EMBL" id="MU860047">
    <property type="protein sequence ID" value="KAK4240142.1"/>
    <property type="molecule type" value="Genomic_DNA"/>
</dbReference>
<dbReference type="GO" id="GO:0006308">
    <property type="term" value="P:DNA catabolic process"/>
    <property type="evidence" value="ECO:0007669"/>
    <property type="project" value="InterPro"/>
</dbReference>
<dbReference type="Proteomes" id="UP001303760">
    <property type="component" value="Unassembled WGS sequence"/>
</dbReference>
<evidence type="ECO:0000256" key="5">
    <source>
        <dbReference type="ARBA" id="ARBA00022801"/>
    </source>
</evidence>
<evidence type="ECO:0000256" key="6">
    <source>
        <dbReference type="ARBA" id="ARBA00023157"/>
    </source>
</evidence>
<comment type="caution">
    <text evidence="8">The sequence shown here is derived from an EMBL/GenBank/DDBJ whole genome shotgun (WGS) entry which is preliminary data.</text>
</comment>
<protein>
    <submittedName>
        <fullName evidence="8">Phospholipase C/P1 nuclease domain-containing protein</fullName>
    </submittedName>
</protein>
<dbReference type="PANTHER" id="PTHR33146">
    <property type="entry name" value="ENDONUCLEASE 4"/>
    <property type="match status" value="1"/>
</dbReference>
<evidence type="ECO:0000256" key="3">
    <source>
        <dbReference type="ARBA" id="ARBA00022723"/>
    </source>
</evidence>
<organism evidence="8 9">
    <name type="scientific">Achaetomium macrosporum</name>
    <dbReference type="NCBI Taxonomy" id="79813"/>
    <lineage>
        <taxon>Eukaryota</taxon>
        <taxon>Fungi</taxon>
        <taxon>Dikarya</taxon>
        <taxon>Ascomycota</taxon>
        <taxon>Pezizomycotina</taxon>
        <taxon>Sordariomycetes</taxon>
        <taxon>Sordariomycetidae</taxon>
        <taxon>Sordariales</taxon>
        <taxon>Chaetomiaceae</taxon>
        <taxon>Achaetomium</taxon>
    </lineage>
</organism>
<keyword evidence="9" id="KW-1185">Reference proteome</keyword>
<dbReference type="Pfam" id="PF02265">
    <property type="entry name" value="S1-P1_nuclease"/>
    <property type="match status" value="1"/>
</dbReference>
<dbReference type="GO" id="GO:0046872">
    <property type="term" value="F:metal ion binding"/>
    <property type="evidence" value="ECO:0007669"/>
    <property type="project" value="UniProtKB-KW"/>
</dbReference>
<dbReference type="GO" id="GO:0003676">
    <property type="term" value="F:nucleic acid binding"/>
    <property type="evidence" value="ECO:0007669"/>
    <property type="project" value="InterPro"/>
</dbReference>
<keyword evidence="4" id="KW-0255">Endonuclease</keyword>
<keyword evidence="6" id="KW-1015">Disulfide bond</keyword>
<dbReference type="PANTHER" id="PTHR33146:SF26">
    <property type="entry name" value="ENDONUCLEASE 4"/>
    <property type="match status" value="1"/>
</dbReference>
<proteinExistence type="inferred from homology"/>
<dbReference type="InterPro" id="IPR003154">
    <property type="entry name" value="S1/P1nuclease"/>
</dbReference>
<evidence type="ECO:0000256" key="1">
    <source>
        <dbReference type="ARBA" id="ARBA00009547"/>
    </source>
</evidence>
<dbReference type="Gene3D" id="1.10.575.10">
    <property type="entry name" value="P1 Nuclease"/>
    <property type="match status" value="1"/>
</dbReference>
<name>A0AAN7CFI3_9PEZI</name>
<dbReference type="GO" id="GO:0004519">
    <property type="term" value="F:endonuclease activity"/>
    <property type="evidence" value="ECO:0007669"/>
    <property type="project" value="UniProtKB-KW"/>
</dbReference>
<dbReference type="CDD" id="cd11010">
    <property type="entry name" value="S1-P1_nuclease"/>
    <property type="match status" value="1"/>
</dbReference>
<evidence type="ECO:0000313" key="8">
    <source>
        <dbReference type="EMBL" id="KAK4240142.1"/>
    </source>
</evidence>
<keyword evidence="2" id="KW-0540">Nuclease</keyword>
<sequence>MRLSSLVLGISALPAAVAWGGFGHISVAYLASNFVSPATTSYFQSLLRNDTGDYLAGVATWADSVRYTKWGRFTSDFHFIDAKDDPPSYCGVNFDRDCKKDRGCVVSALANYTTRLLDTGLSEWERAIAAKFVVHFVGDIHQPLHTENVAKGGNGIHVLFDGVKLNLHHVWDTSIVEKLVGGTHRRKSYEEAKRWTDELTTEINEGKYASDRTDWLRTTNVSDPISTAMAWANEGNAYVCTHVLPEGPKAIEGQELGSEYYKAAGPVVELQIARAGYRLAAWLDLIVSAINSQDSPGDL</sequence>
<keyword evidence="7" id="KW-0325">Glycoprotein</keyword>
<dbReference type="InterPro" id="IPR008947">
    <property type="entry name" value="PLipase_C/P1_nuclease_dom_sf"/>
</dbReference>
<evidence type="ECO:0000256" key="2">
    <source>
        <dbReference type="ARBA" id="ARBA00022722"/>
    </source>
</evidence>
<dbReference type="SUPFAM" id="SSF48537">
    <property type="entry name" value="Phospholipase C/P1 nuclease"/>
    <property type="match status" value="1"/>
</dbReference>
<reference evidence="8" key="1">
    <citation type="journal article" date="2023" name="Mol. Phylogenet. Evol.">
        <title>Genome-scale phylogeny and comparative genomics of the fungal order Sordariales.</title>
        <authorList>
            <person name="Hensen N."/>
            <person name="Bonometti L."/>
            <person name="Westerberg I."/>
            <person name="Brannstrom I.O."/>
            <person name="Guillou S."/>
            <person name="Cros-Aarteil S."/>
            <person name="Calhoun S."/>
            <person name="Haridas S."/>
            <person name="Kuo A."/>
            <person name="Mondo S."/>
            <person name="Pangilinan J."/>
            <person name="Riley R."/>
            <person name="LaButti K."/>
            <person name="Andreopoulos B."/>
            <person name="Lipzen A."/>
            <person name="Chen C."/>
            <person name="Yan M."/>
            <person name="Daum C."/>
            <person name="Ng V."/>
            <person name="Clum A."/>
            <person name="Steindorff A."/>
            <person name="Ohm R.A."/>
            <person name="Martin F."/>
            <person name="Silar P."/>
            <person name="Natvig D.O."/>
            <person name="Lalanne C."/>
            <person name="Gautier V."/>
            <person name="Ament-Velasquez S.L."/>
            <person name="Kruys A."/>
            <person name="Hutchinson M.I."/>
            <person name="Powell A.J."/>
            <person name="Barry K."/>
            <person name="Miller A.N."/>
            <person name="Grigoriev I.V."/>
            <person name="Debuchy R."/>
            <person name="Gladieux P."/>
            <person name="Hiltunen Thoren M."/>
            <person name="Johannesson H."/>
        </authorList>
    </citation>
    <scope>NUCLEOTIDE SEQUENCE</scope>
    <source>
        <strain evidence="8">CBS 532.94</strain>
    </source>
</reference>
<keyword evidence="5" id="KW-0378">Hydrolase</keyword>
<evidence type="ECO:0000256" key="7">
    <source>
        <dbReference type="ARBA" id="ARBA00023180"/>
    </source>
</evidence>
<comment type="similarity">
    <text evidence="1">Belongs to the nuclease type I family.</text>
</comment>
<evidence type="ECO:0000256" key="4">
    <source>
        <dbReference type="ARBA" id="ARBA00022759"/>
    </source>
</evidence>
<evidence type="ECO:0000313" key="9">
    <source>
        <dbReference type="Proteomes" id="UP001303760"/>
    </source>
</evidence>
<accession>A0AAN7CFI3</accession>
<keyword evidence="3" id="KW-0479">Metal-binding</keyword>